<evidence type="ECO:0000313" key="2">
    <source>
        <dbReference type="EMBL" id="KAK9528512.1"/>
    </source>
</evidence>
<feature type="region of interest" description="Disordered" evidence="1">
    <location>
        <begin position="37"/>
        <end position="58"/>
    </location>
</feature>
<accession>A0AAW1F1E9</accession>
<proteinExistence type="predicted"/>
<evidence type="ECO:0000256" key="1">
    <source>
        <dbReference type="SAM" id="MobiDB-lite"/>
    </source>
</evidence>
<keyword evidence="3" id="KW-1185">Reference proteome</keyword>
<protein>
    <submittedName>
        <fullName evidence="2">Uncharacterized protein</fullName>
    </submittedName>
</protein>
<comment type="caution">
    <text evidence="2">The sequence shown here is derived from an EMBL/GenBank/DDBJ whole genome shotgun (WGS) entry which is preliminary data.</text>
</comment>
<feature type="compositionally biased region" description="Basic and acidic residues" evidence="1">
    <location>
        <begin position="39"/>
        <end position="58"/>
    </location>
</feature>
<organism evidence="2 3">
    <name type="scientific">Zoarces viviparus</name>
    <name type="common">Viviparous eelpout</name>
    <name type="synonym">Blennius viviparus</name>
    <dbReference type="NCBI Taxonomy" id="48416"/>
    <lineage>
        <taxon>Eukaryota</taxon>
        <taxon>Metazoa</taxon>
        <taxon>Chordata</taxon>
        <taxon>Craniata</taxon>
        <taxon>Vertebrata</taxon>
        <taxon>Euteleostomi</taxon>
        <taxon>Actinopterygii</taxon>
        <taxon>Neopterygii</taxon>
        <taxon>Teleostei</taxon>
        <taxon>Neoteleostei</taxon>
        <taxon>Acanthomorphata</taxon>
        <taxon>Eupercaria</taxon>
        <taxon>Perciformes</taxon>
        <taxon>Cottioidei</taxon>
        <taxon>Zoarcales</taxon>
        <taxon>Zoarcidae</taxon>
        <taxon>Zoarcinae</taxon>
        <taxon>Zoarces</taxon>
    </lineage>
</organism>
<gene>
    <name evidence="2" type="ORF">VZT92_012666</name>
</gene>
<sequence length="116" mass="13083">MKRKEKVPPRLIKRTEMQACRQTADRVRREALRAPCQHQRKEWGKGMQREDIKTSGGRGERYSVIETVMGFVRSTCQGQVKTTSVREGERDGGAEKGGQLESGSRRGEALVHANLT</sequence>
<dbReference type="Proteomes" id="UP001488805">
    <property type="component" value="Unassembled WGS sequence"/>
</dbReference>
<feature type="compositionally biased region" description="Basic and acidic residues" evidence="1">
    <location>
        <begin position="84"/>
        <end position="94"/>
    </location>
</feature>
<dbReference type="EMBL" id="JBCEZU010000111">
    <property type="protein sequence ID" value="KAK9528512.1"/>
    <property type="molecule type" value="Genomic_DNA"/>
</dbReference>
<evidence type="ECO:0000313" key="3">
    <source>
        <dbReference type="Proteomes" id="UP001488805"/>
    </source>
</evidence>
<reference evidence="2 3" key="1">
    <citation type="journal article" date="2024" name="Genome Biol. Evol.">
        <title>Chromosome-level genome assembly of the viviparous eelpout Zoarces viviparus.</title>
        <authorList>
            <person name="Fuhrmann N."/>
            <person name="Brasseur M.V."/>
            <person name="Bakowski C.E."/>
            <person name="Podsiadlowski L."/>
            <person name="Prost S."/>
            <person name="Krehenwinkel H."/>
            <person name="Mayer C."/>
        </authorList>
    </citation>
    <scope>NUCLEOTIDE SEQUENCE [LARGE SCALE GENOMIC DNA]</scope>
    <source>
        <strain evidence="2">NO-MEL_2022_Ind0_liver</strain>
    </source>
</reference>
<feature type="region of interest" description="Disordered" evidence="1">
    <location>
        <begin position="78"/>
        <end position="116"/>
    </location>
</feature>
<dbReference type="AlphaFoldDB" id="A0AAW1F1E9"/>
<name>A0AAW1F1E9_ZOAVI</name>